<sequence>MNVVDDELIELYAQQGRLTLHRFGYLALEPPLGSVSLRKLIQGVTKRLHLGQIFEVELGGPLDIDAGERDVLLSQGIRVVFHEDPREKQDWWALGKDIDPTESDSY</sequence>
<keyword evidence="2" id="KW-1185">Reference proteome</keyword>
<reference evidence="1" key="1">
    <citation type="submission" date="2020-11" db="EMBL/GenBank/DDBJ databases">
        <authorList>
            <consortium name="DOE Joint Genome Institute"/>
            <person name="Ahrendt S."/>
            <person name="Riley R."/>
            <person name="Andreopoulos W."/>
            <person name="Labutti K."/>
            <person name="Pangilinan J."/>
            <person name="Ruiz-Duenas F.J."/>
            <person name="Barrasa J.M."/>
            <person name="Sanchez-Garcia M."/>
            <person name="Camarero S."/>
            <person name="Miyauchi S."/>
            <person name="Serrano A."/>
            <person name="Linde D."/>
            <person name="Babiker R."/>
            <person name="Drula E."/>
            <person name="Ayuso-Fernandez I."/>
            <person name="Pacheco R."/>
            <person name="Padilla G."/>
            <person name="Ferreira P."/>
            <person name="Barriuso J."/>
            <person name="Kellner H."/>
            <person name="Castanera R."/>
            <person name="Alfaro M."/>
            <person name="Ramirez L."/>
            <person name="Pisabarro A.G."/>
            <person name="Kuo A."/>
            <person name="Tritt A."/>
            <person name="Lipzen A."/>
            <person name="He G."/>
            <person name="Yan M."/>
            <person name="Ng V."/>
            <person name="Cullen D."/>
            <person name="Martin F."/>
            <person name="Rosso M.-N."/>
            <person name="Henrissat B."/>
            <person name="Hibbett D."/>
            <person name="Martinez A.T."/>
            <person name="Grigoriev I.V."/>
        </authorList>
    </citation>
    <scope>NUCLEOTIDE SEQUENCE</scope>
    <source>
        <strain evidence="1">CIRM-BRFM 674</strain>
    </source>
</reference>
<dbReference type="AlphaFoldDB" id="A0A9P5ZF02"/>
<gene>
    <name evidence="1" type="ORF">BDN70DRAFT_681649</name>
</gene>
<organism evidence="1 2">
    <name type="scientific">Pholiota conissans</name>
    <dbReference type="NCBI Taxonomy" id="109636"/>
    <lineage>
        <taxon>Eukaryota</taxon>
        <taxon>Fungi</taxon>
        <taxon>Dikarya</taxon>
        <taxon>Basidiomycota</taxon>
        <taxon>Agaricomycotina</taxon>
        <taxon>Agaricomycetes</taxon>
        <taxon>Agaricomycetidae</taxon>
        <taxon>Agaricales</taxon>
        <taxon>Agaricineae</taxon>
        <taxon>Strophariaceae</taxon>
        <taxon>Pholiota</taxon>
    </lineage>
</organism>
<evidence type="ECO:0000313" key="2">
    <source>
        <dbReference type="Proteomes" id="UP000807469"/>
    </source>
</evidence>
<accession>A0A9P5ZF02</accession>
<protein>
    <submittedName>
        <fullName evidence="1">Uncharacterized protein</fullName>
    </submittedName>
</protein>
<evidence type="ECO:0000313" key="1">
    <source>
        <dbReference type="EMBL" id="KAF9485234.1"/>
    </source>
</evidence>
<dbReference type="Proteomes" id="UP000807469">
    <property type="component" value="Unassembled WGS sequence"/>
</dbReference>
<name>A0A9P5ZF02_9AGAR</name>
<proteinExistence type="predicted"/>
<dbReference type="EMBL" id="MU155137">
    <property type="protein sequence ID" value="KAF9485234.1"/>
    <property type="molecule type" value="Genomic_DNA"/>
</dbReference>
<comment type="caution">
    <text evidence="1">The sequence shown here is derived from an EMBL/GenBank/DDBJ whole genome shotgun (WGS) entry which is preliminary data.</text>
</comment>